<comment type="subcellular location">
    <subcellularLocation>
        <location evidence="1">Cell inner membrane</location>
        <topology evidence="1">Multi-pass membrane protein</topology>
    </subcellularLocation>
</comment>
<feature type="transmembrane region" description="Helical" evidence="9">
    <location>
        <begin position="139"/>
        <end position="157"/>
    </location>
</feature>
<dbReference type="PANTHER" id="PTHR35011">
    <property type="entry name" value="2,3-DIKETO-L-GULONATE TRAP TRANSPORTER SMALL PERMEASE PROTEIN YIAM"/>
    <property type="match status" value="1"/>
</dbReference>
<evidence type="ECO:0000256" key="3">
    <source>
        <dbReference type="ARBA" id="ARBA00022475"/>
    </source>
</evidence>
<keyword evidence="4" id="KW-0997">Cell inner membrane</keyword>
<evidence type="ECO:0000259" key="10">
    <source>
        <dbReference type="Pfam" id="PF04290"/>
    </source>
</evidence>
<evidence type="ECO:0000313" key="11">
    <source>
        <dbReference type="EMBL" id="WMV76956.1"/>
    </source>
</evidence>
<keyword evidence="12" id="KW-1185">Reference proteome</keyword>
<evidence type="ECO:0000256" key="2">
    <source>
        <dbReference type="ARBA" id="ARBA00022448"/>
    </source>
</evidence>
<evidence type="ECO:0000256" key="5">
    <source>
        <dbReference type="ARBA" id="ARBA00022692"/>
    </source>
</evidence>
<keyword evidence="2" id="KW-0813">Transport</keyword>
<gene>
    <name evidence="11" type="ORF">HSX42_04025</name>
</gene>
<protein>
    <submittedName>
        <fullName evidence="11">TRAP transporter small permease</fullName>
    </submittedName>
</protein>
<evidence type="ECO:0000256" key="9">
    <source>
        <dbReference type="SAM" id="Phobius"/>
    </source>
</evidence>
<accession>A0ABY9QFB9</accession>
<reference evidence="11 12" key="1">
    <citation type="submission" date="2023-08" db="EMBL/GenBank/DDBJ databases">
        <title>Complete genome sequence of Geobacillus thermodenitrificans K1041, a genetically tractable strain representative of the genus Geobacillus.</title>
        <authorList>
            <person name="Kani S."/>
            <person name="Suzuki H."/>
        </authorList>
    </citation>
    <scope>NUCLEOTIDE SEQUENCE [LARGE SCALE GENOMIC DNA]</scope>
    <source>
        <strain evidence="11 12">K1041</strain>
    </source>
</reference>
<comment type="similarity">
    <text evidence="8">Belongs to the TRAP transporter small permease family.</text>
</comment>
<dbReference type="RefSeq" id="WP_099232958.1">
    <property type="nucleotide sequence ID" value="NZ_CP017690.1"/>
</dbReference>
<evidence type="ECO:0000256" key="7">
    <source>
        <dbReference type="ARBA" id="ARBA00023136"/>
    </source>
</evidence>
<feature type="transmembrane region" description="Helical" evidence="9">
    <location>
        <begin position="21"/>
        <end position="43"/>
    </location>
</feature>
<dbReference type="EMBL" id="CP133461">
    <property type="protein sequence ID" value="WMV76956.1"/>
    <property type="molecule type" value="Genomic_DNA"/>
</dbReference>
<dbReference type="InterPro" id="IPR055348">
    <property type="entry name" value="DctQ"/>
</dbReference>
<keyword evidence="7 9" id="KW-0472">Membrane</keyword>
<dbReference type="PANTHER" id="PTHR35011:SF10">
    <property type="entry name" value="TRAP TRANSPORTER SMALL PERMEASE PROTEIN"/>
    <property type="match status" value="1"/>
</dbReference>
<feature type="transmembrane region" description="Helical" evidence="9">
    <location>
        <begin position="92"/>
        <end position="113"/>
    </location>
</feature>
<evidence type="ECO:0000256" key="1">
    <source>
        <dbReference type="ARBA" id="ARBA00004429"/>
    </source>
</evidence>
<evidence type="ECO:0000313" key="12">
    <source>
        <dbReference type="Proteomes" id="UP001297580"/>
    </source>
</evidence>
<dbReference type="Pfam" id="PF04290">
    <property type="entry name" value="DctQ"/>
    <property type="match status" value="1"/>
</dbReference>
<keyword evidence="5 9" id="KW-0812">Transmembrane</keyword>
<evidence type="ECO:0000256" key="4">
    <source>
        <dbReference type="ARBA" id="ARBA00022519"/>
    </source>
</evidence>
<evidence type="ECO:0000256" key="8">
    <source>
        <dbReference type="ARBA" id="ARBA00038436"/>
    </source>
</evidence>
<proteinExistence type="inferred from homology"/>
<name>A0ABY9QFB9_GEOTD</name>
<organism evidence="11 12">
    <name type="scientific">Geobacillus thermodenitrificans</name>
    <dbReference type="NCBI Taxonomy" id="33940"/>
    <lineage>
        <taxon>Bacteria</taxon>
        <taxon>Bacillati</taxon>
        <taxon>Bacillota</taxon>
        <taxon>Bacilli</taxon>
        <taxon>Bacillales</taxon>
        <taxon>Anoxybacillaceae</taxon>
        <taxon>Geobacillus</taxon>
    </lineage>
</organism>
<feature type="domain" description="Tripartite ATP-independent periplasmic transporters DctQ component" evidence="10">
    <location>
        <begin position="30"/>
        <end position="158"/>
    </location>
</feature>
<sequence length="168" mass="18485">MRIFSILYSFLDRLIQAGGAVAGILIILATCMTTFDVIARSVFNQPTVWATELCIYAIIGSCFLGSAYTLRTYSHITVDLLINIVPRKVQKVLGYVSNVFGFVFSLIFTIYSLEHVLNTYRLGTTSSSLLRVPMYLPEMFLPIGGLLLCFAFILQIVDGGVSKGGGHL</sequence>
<dbReference type="Proteomes" id="UP001297580">
    <property type="component" value="Chromosome"/>
</dbReference>
<evidence type="ECO:0000256" key="6">
    <source>
        <dbReference type="ARBA" id="ARBA00022989"/>
    </source>
</evidence>
<dbReference type="InterPro" id="IPR007387">
    <property type="entry name" value="TRAP_DctQ"/>
</dbReference>
<feature type="transmembrane region" description="Helical" evidence="9">
    <location>
        <begin position="49"/>
        <end position="71"/>
    </location>
</feature>
<keyword evidence="3" id="KW-1003">Cell membrane</keyword>
<keyword evidence="6 9" id="KW-1133">Transmembrane helix</keyword>